<gene>
    <name evidence="4 6" type="primary">bamB</name>
    <name evidence="6" type="ORF">soil367_08080</name>
</gene>
<comment type="function">
    <text evidence="4">Part of the outer membrane protein assembly complex, which is involved in assembly and insertion of beta-barrel proteins into the outer membrane.</text>
</comment>
<dbReference type="InterPro" id="IPR011047">
    <property type="entry name" value="Quinoprotein_ADH-like_sf"/>
</dbReference>
<dbReference type="Gene3D" id="2.130.10.10">
    <property type="entry name" value="YVTN repeat-like/Quinoprotein amine dehydrogenase"/>
    <property type="match status" value="1"/>
</dbReference>
<keyword evidence="1 4" id="KW-0732">Signal</keyword>
<evidence type="ECO:0000256" key="4">
    <source>
        <dbReference type="HAMAP-Rule" id="MF_00923"/>
    </source>
</evidence>
<organism evidence="6 7">
    <name type="scientific">Hydrocarboniclastica marina</name>
    <dbReference type="NCBI Taxonomy" id="2259620"/>
    <lineage>
        <taxon>Bacteria</taxon>
        <taxon>Pseudomonadati</taxon>
        <taxon>Pseudomonadota</taxon>
        <taxon>Gammaproteobacteria</taxon>
        <taxon>Alteromonadales</taxon>
        <taxon>Alteromonadaceae</taxon>
        <taxon>Hydrocarboniclastica</taxon>
    </lineage>
</organism>
<evidence type="ECO:0000313" key="7">
    <source>
        <dbReference type="Proteomes" id="UP000298049"/>
    </source>
</evidence>
<dbReference type="SUPFAM" id="SSF50998">
    <property type="entry name" value="Quinoprotein alcohol dehydrogenase-like"/>
    <property type="match status" value="1"/>
</dbReference>
<comment type="subunit">
    <text evidence="4">Part of the Bam complex.</text>
</comment>
<dbReference type="EMBL" id="CP031093">
    <property type="protein sequence ID" value="QCF25878.1"/>
    <property type="molecule type" value="Genomic_DNA"/>
</dbReference>
<dbReference type="OrthoDB" id="5173551at2"/>
<dbReference type="Proteomes" id="UP000298049">
    <property type="component" value="Chromosome"/>
</dbReference>
<dbReference type="GO" id="GO:0051205">
    <property type="term" value="P:protein insertion into membrane"/>
    <property type="evidence" value="ECO:0007669"/>
    <property type="project" value="UniProtKB-UniRule"/>
</dbReference>
<dbReference type="GO" id="GO:0009279">
    <property type="term" value="C:cell outer membrane"/>
    <property type="evidence" value="ECO:0007669"/>
    <property type="project" value="UniProtKB-SubCell"/>
</dbReference>
<dbReference type="InterPro" id="IPR017687">
    <property type="entry name" value="BamB"/>
</dbReference>
<dbReference type="Pfam" id="PF13360">
    <property type="entry name" value="PQQ_2"/>
    <property type="match status" value="1"/>
</dbReference>
<dbReference type="PANTHER" id="PTHR34512">
    <property type="entry name" value="CELL SURFACE PROTEIN"/>
    <property type="match status" value="1"/>
</dbReference>
<dbReference type="InterPro" id="IPR002372">
    <property type="entry name" value="PQQ_rpt_dom"/>
</dbReference>
<dbReference type="SMART" id="SM00564">
    <property type="entry name" value="PQQ"/>
    <property type="match status" value="7"/>
</dbReference>
<dbReference type="PROSITE" id="PS51257">
    <property type="entry name" value="PROKAR_LIPOPROTEIN"/>
    <property type="match status" value="1"/>
</dbReference>
<dbReference type="GO" id="GO:0043165">
    <property type="term" value="P:Gram-negative-bacterium-type cell outer membrane assembly"/>
    <property type="evidence" value="ECO:0007669"/>
    <property type="project" value="UniProtKB-UniRule"/>
</dbReference>
<dbReference type="KEGG" id="hmi:soil367_08080"/>
<keyword evidence="2 4" id="KW-0472">Membrane</keyword>
<reference evidence="6 7" key="1">
    <citation type="submission" date="2018-07" db="EMBL/GenBank/DDBJ databases">
        <title>Marsedoiliclastica nanhaica gen. nov. sp. nov., a novel marine hydrocarbonoclastic bacterium isolated from an in-situ enriched hydrocarbon-degrading consortium in deep-sea sediment.</title>
        <authorList>
            <person name="Dong C."/>
            <person name="Ma T."/>
            <person name="Liu R."/>
            <person name="Shao Z."/>
        </authorList>
    </citation>
    <scope>NUCLEOTIDE SEQUENCE [LARGE SCALE GENOMIC DNA]</scope>
    <source>
        <strain evidence="7">soil36-7</strain>
    </source>
</reference>
<keyword evidence="4" id="KW-0449">Lipoprotein</keyword>
<evidence type="ECO:0000256" key="3">
    <source>
        <dbReference type="ARBA" id="ARBA00023237"/>
    </source>
</evidence>
<sequence>MFGSSVRRVFCSAAVATLVLGVVGCSSREPFEEPAPLPEIETTVELKEEWSRSVGDGMDGDLLFLSPTIVNDTLYAVAAEGELYAFEADSGAEIWRRDLDRSILGGVGADRKQLYVASRDGVLVAVNQETGEPVWTVPLPSEVLAPPQSNGDQVVVSTIDGKLIAYNTSDGQRIWQYDSSAPVLSYRGTATPYVDSERVLGAFSNGMLISVDVRTGAPLWEYAVGIPSGRTELERLVDVDGAPLVLGESVLVAGYQGQLAALSLDTGQELWSREASSLQSPGVGQESIFVSEADGTVISYNAFSRAEAWRVGSLSWRRLTTPVGYKDLVAVGDYEGYLHLIRQSDGALVGREEVDDEGLRVSPLPYRDRLIVFGNGGKLAAYSLQEPD</sequence>
<dbReference type="InterPro" id="IPR015943">
    <property type="entry name" value="WD40/YVTN_repeat-like_dom_sf"/>
</dbReference>
<evidence type="ECO:0000259" key="5">
    <source>
        <dbReference type="Pfam" id="PF13360"/>
    </source>
</evidence>
<name>A0A4P7XFY4_9ALTE</name>
<dbReference type="HAMAP" id="MF_00923">
    <property type="entry name" value="OM_assembly_BamB"/>
    <property type="match status" value="1"/>
</dbReference>
<evidence type="ECO:0000256" key="2">
    <source>
        <dbReference type="ARBA" id="ARBA00023136"/>
    </source>
</evidence>
<protein>
    <recommendedName>
        <fullName evidence="4">Outer membrane protein assembly factor BamB</fullName>
    </recommendedName>
</protein>
<comment type="subcellular location">
    <subcellularLocation>
        <location evidence="4">Cell outer membrane</location>
        <topology evidence="4">Lipid-anchor</topology>
    </subcellularLocation>
</comment>
<proteinExistence type="inferred from homology"/>
<comment type="similarity">
    <text evidence="4">Belongs to the BamB family.</text>
</comment>
<dbReference type="InterPro" id="IPR018391">
    <property type="entry name" value="PQQ_b-propeller_rpt"/>
</dbReference>
<dbReference type="RefSeq" id="WP_136548606.1">
    <property type="nucleotide sequence ID" value="NZ_CP031093.1"/>
</dbReference>
<keyword evidence="7" id="KW-1185">Reference proteome</keyword>
<accession>A0A4P7XFY4</accession>
<evidence type="ECO:0000256" key="1">
    <source>
        <dbReference type="ARBA" id="ARBA00022729"/>
    </source>
</evidence>
<keyword evidence="4" id="KW-0564">Palmitate</keyword>
<keyword evidence="3 4" id="KW-0998">Cell outer membrane</keyword>
<dbReference type="PANTHER" id="PTHR34512:SF30">
    <property type="entry name" value="OUTER MEMBRANE PROTEIN ASSEMBLY FACTOR BAMB"/>
    <property type="match status" value="1"/>
</dbReference>
<evidence type="ECO:0000313" key="6">
    <source>
        <dbReference type="EMBL" id="QCF25878.1"/>
    </source>
</evidence>
<feature type="domain" description="Pyrrolo-quinoline quinone repeat" evidence="5">
    <location>
        <begin position="80"/>
        <end position="310"/>
    </location>
</feature>
<dbReference type="AlphaFoldDB" id="A0A4P7XFY4"/>
<dbReference type="NCBIfam" id="TIGR03300">
    <property type="entry name" value="assembly_YfgL"/>
    <property type="match status" value="1"/>
</dbReference>